<dbReference type="GO" id="GO:0051607">
    <property type="term" value="P:defense response to virus"/>
    <property type="evidence" value="ECO:0007669"/>
    <property type="project" value="UniProtKB-ARBA"/>
</dbReference>
<dbReference type="InterPro" id="IPR036388">
    <property type="entry name" value="WH-like_DNA-bd_sf"/>
</dbReference>
<feature type="domain" description="NB-ARC" evidence="11">
    <location>
        <begin position="158"/>
        <end position="325"/>
    </location>
</feature>
<sequence length="1301" mass="147932">MAYNAVLSLNQNLEQISNPPLEQHQTPLQDQQIKSLQEKLSFLLDFLDDSWQIRSEEVRCLEREIRDAVNKAEDMVESHISKNFGQEGFQERQMRDQNFCVDFEIVADGIDSIETKAAKLKESWGATVVHQSQRSTSLPTGQSRLPSIGKNDMVGFHNDLNQIIDRLTGHQGTLQVIPVTGMGGIGKTTLARNVYNDPRIKDHFHICAWVSISQEYREREVLLNLLDSMKQLSAEMRQENSTAKLKDYLHKSLRGMMYLVVLDDIWTTDAWGSLRRIFPDERNGSGIVLTTRFLSVVDSHRPPHHMQFLNKTDSWKLLRQRVFGEDCCPPELEEAGKEIAENCKGLPLSLVVIGGHLSNANKTKDHWEYVAQNVKSVVNSTDANCTEILSLSYNYLPHYLKACFLYMGVFPEDDEIRVSKLIKLWVAEGFLKPVTGKTLEEVAVEYLGDLISRNLIMISKKSSRGKIKTCGIHDMLRDLCLKKAQDEKLFHVRDKDNIFAESIKYSRRLCVRPDILHVEFKYYQSMGSLPSVRSILISFSEGDLIFPVDLDKGQITELVDGKLFPLLRVLDLKQQVQGFPFGEIKLVHSRYLAFPCYGKVSMPKTLPDFLGYLQTLIVDSDDVHLPEEIWRMTQLRHLLFGKCYLSCPTRSPIAGENFVLGNLLTLSKVSSSSCTEEVFERVPNLKKLGLYSGYFDETPLGILVNLPHLENLKIRGLERFRARINFTFPANIKKLTLESCKLAWKHMTFVGSMPNLEVLKLLDSVTWIPEWELPKGEFCKLKFLLLETKFLVHWRANNTNFTCLECLKLRGCSKLKEIPPSFKDIQSLQIIDLDDASPSAVISAELIQEEQENFGNDIQVRVKRQFNLPENKELEAELIAKLESNDDELQISACSQLRWLINEIKPPSKGLISRFVPRLLKFLDRDDHPQLQLEAAETMEKISIGPVDNINILIEQGTIPIMVNFLSSPEDELRERAIEVLGKIASESAKYRHLVLSSGVLTPLLAQFNDKTKQYIMAVATRTLSILLIRKPPFEQDITEQVKSAIRPLAHLILENDGAVLWHACEALFCLTFGKTDIKQAVIDAGLFPRLVELLLHCKSEIWSSVLHIVDYIILYADDTQTQLIIDNGVLPHLCKVLTLNYPDSYKKDTCYIISKIIGRNKDHIQAVIEAGIISPLLPLLQEAEIFNAAAEVIRNATTKGTNEQIKFLVNEGCIEPMCDLLDNPNEERVIKICLEGLENILKVGEAEKNQGHPEDVNVFAQMIDDAGGLQIIKNLQTHDDSEICEEAVKILETYWQEEDD</sequence>
<evidence type="ECO:0000256" key="9">
    <source>
        <dbReference type="ARBA" id="ARBA00022927"/>
    </source>
</evidence>
<dbReference type="GO" id="GO:0043531">
    <property type="term" value="F:ADP binding"/>
    <property type="evidence" value="ECO:0007669"/>
    <property type="project" value="InterPro"/>
</dbReference>
<dbReference type="Pfam" id="PF23598">
    <property type="entry name" value="LRR_14"/>
    <property type="match status" value="1"/>
</dbReference>
<dbReference type="InterPro" id="IPR058922">
    <property type="entry name" value="WHD_DRP"/>
</dbReference>
<comment type="similarity">
    <text evidence="2">Belongs to the importin alpha family.</text>
</comment>
<dbReference type="OrthoDB" id="1283970at2759"/>
<keyword evidence="9" id="KW-0653">Protein transport</keyword>
<dbReference type="Gene3D" id="3.80.10.10">
    <property type="entry name" value="Ribonuclease Inhibitor"/>
    <property type="match status" value="1"/>
</dbReference>
<dbReference type="Gene3D" id="1.20.5.4130">
    <property type="match status" value="1"/>
</dbReference>
<evidence type="ECO:0000259" key="12">
    <source>
        <dbReference type="Pfam" id="PF23559"/>
    </source>
</evidence>
<dbReference type="InterPro" id="IPR027417">
    <property type="entry name" value="P-loop_NTPase"/>
</dbReference>
<keyword evidence="3" id="KW-0813">Transport</keyword>
<keyword evidence="4" id="KW-0433">Leucine-rich repeat</keyword>
<dbReference type="InterPro" id="IPR032413">
    <property type="entry name" value="Arm_3"/>
</dbReference>
<feature type="domain" description="Disease resistance protein winged helix" evidence="12">
    <location>
        <begin position="409"/>
        <end position="480"/>
    </location>
</feature>
<dbReference type="GO" id="GO:0015031">
    <property type="term" value="P:protein transport"/>
    <property type="evidence" value="ECO:0007669"/>
    <property type="project" value="UniProtKB-KW"/>
</dbReference>
<dbReference type="Pfam" id="PF00931">
    <property type="entry name" value="NB-ARC"/>
    <property type="match status" value="1"/>
</dbReference>
<dbReference type="Gramene" id="OE9A012836T3">
    <property type="protein sequence ID" value="OE9A012836C3"/>
    <property type="gene ID" value="OE9A012836"/>
</dbReference>
<evidence type="ECO:0000256" key="6">
    <source>
        <dbReference type="ARBA" id="ARBA00022741"/>
    </source>
</evidence>
<dbReference type="SUPFAM" id="SSF52540">
    <property type="entry name" value="P-loop containing nucleoside triphosphate hydrolases"/>
    <property type="match status" value="1"/>
</dbReference>
<dbReference type="InterPro" id="IPR055414">
    <property type="entry name" value="LRR_R13L4/SHOC2-like"/>
</dbReference>
<dbReference type="PRINTS" id="PR00364">
    <property type="entry name" value="DISEASERSIST"/>
</dbReference>
<organism evidence="14 15">
    <name type="scientific">Olea europaea subsp. europaea</name>
    <dbReference type="NCBI Taxonomy" id="158383"/>
    <lineage>
        <taxon>Eukaryota</taxon>
        <taxon>Viridiplantae</taxon>
        <taxon>Streptophyta</taxon>
        <taxon>Embryophyta</taxon>
        <taxon>Tracheophyta</taxon>
        <taxon>Spermatophyta</taxon>
        <taxon>Magnoliopsida</taxon>
        <taxon>eudicotyledons</taxon>
        <taxon>Gunneridae</taxon>
        <taxon>Pentapetalae</taxon>
        <taxon>asterids</taxon>
        <taxon>lamiids</taxon>
        <taxon>Lamiales</taxon>
        <taxon>Oleaceae</taxon>
        <taxon>Oleeae</taxon>
        <taxon>Olea</taxon>
    </lineage>
</organism>
<dbReference type="SUPFAM" id="SSF52058">
    <property type="entry name" value="L domain-like"/>
    <property type="match status" value="1"/>
</dbReference>
<name>A0A8S0SPS7_OLEEU</name>
<dbReference type="CDD" id="cd14798">
    <property type="entry name" value="RX-CC_like"/>
    <property type="match status" value="1"/>
</dbReference>
<dbReference type="Gene3D" id="1.25.10.10">
    <property type="entry name" value="Leucine-rich Repeat Variant"/>
    <property type="match status" value="1"/>
</dbReference>
<dbReference type="PANTHER" id="PTHR23316">
    <property type="entry name" value="IMPORTIN ALPHA"/>
    <property type="match status" value="1"/>
</dbReference>
<dbReference type="InterPro" id="IPR032675">
    <property type="entry name" value="LRR_dom_sf"/>
</dbReference>
<evidence type="ECO:0000313" key="15">
    <source>
        <dbReference type="Proteomes" id="UP000594638"/>
    </source>
</evidence>
<dbReference type="Pfam" id="PF23559">
    <property type="entry name" value="WHD_DRP"/>
    <property type="match status" value="1"/>
</dbReference>
<feature type="repeat" description="ARM" evidence="10">
    <location>
        <begin position="957"/>
        <end position="999"/>
    </location>
</feature>
<evidence type="ECO:0000256" key="7">
    <source>
        <dbReference type="ARBA" id="ARBA00022821"/>
    </source>
</evidence>
<dbReference type="Gene3D" id="1.10.8.430">
    <property type="entry name" value="Helical domain of apoptotic protease-activating factors"/>
    <property type="match status" value="1"/>
</dbReference>
<dbReference type="InterPro" id="IPR002182">
    <property type="entry name" value="NB-ARC"/>
</dbReference>
<protein>
    <submittedName>
        <fullName evidence="14">Late blight resistance homolog R1A-3 isoform X1</fullName>
    </submittedName>
</protein>
<dbReference type="EMBL" id="CACTIH010005452">
    <property type="protein sequence ID" value="CAA2993624.1"/>
    <property type="molecule type" value="Genomic_DNA"/>
</dbReference>
<evidence type="ECO:0000313" key="14">
    <source>
        <dbReference type="EMBL" id="CAA2993624.1"/>
    </source>
</evidence>
<proteinExistence type="inferred from homology"/>
<evidence type="ECO:0000256" key="2">
    <source>
        <dbReference type="ARBA" id="ARBA00010394"/>
    </source>
</evidence>
<reference evidence="14 15" key="1">
    <citation type="submission" date="2019-12" db="EMBL/GenBank/DDBJ databases">
        <authorList>
            <person name="Alioto T."/>
            <person name="Alioto T."/>
            <person name="Gomez Garrido J."/>
        </authorList>
    </citation>
    <scope>NUCLEOTIDE SEQUENCE [LARGE SCALE GENOMIC DNA]</scope>
</reference>
<dbReference type="FunFam" id="3.40.50.300:FF:001091">
    <property type="entry name" value="Probable disease resistance protein At1g61300"/>
    <property type="match status" value="1"/>
</dbReference>
<keyword evidence="5" id="KW-0677">Repeat</keyword>
<dbReference type="Gene3D" id="3.40.50.300">
    <property type="entry name" value="P-loop containing nucleotide triphosphate hydrolases"/>
    <property type="match status" value="1"/>
</dbReference>
<dbReference type="FunFam" id="1.10.10.10:FF:000322">
    <property type="entry name" value="Probable disease resistance protein At1g63360"/>
    <property type="match status" value="1"/>
</dbReference>
<evidence type="ECO:0000256" key="10">
    <source>
        <dbReference type="PROSITE-ProRule" id="PRU00259"/>
    </source>
</evidence>
<dbReference type="Gene3D" id="1.10.10.10">
    <property type="entry name" value="Winged helix-like DNA-binding domain superfamily/Winged helix DNA-binding domain"/>
    <property type="match status" value="1"/>
</dbReference>
<dbReference type="SUPFAM" id="SSF48371">
    <property type="entry name" value="ARM repeat"/>
    <property type="match status" value="1"/>
</dbReference>
<dbReference type="GO" id="GO:0005524">
    <property type="term" value="F:ATP binding"/>
    <property type="evidence" value="ECO:0007669"/>
    <property type="project" value="UniProtKB-KW"/>
</dbReference>
<keyword evidence="15" id="KW-1185">Reference proteome</keyword>
<evidence type="ECO:0000256" key="4">
    <source>
        <dbReference type="ARBA" id="ARBA00022614"/>
    </source>
</evidence>
<gene>
    <name evidence="14" type="ORF">OLEA9_A012836</name>
</gene>
<keyword evidence="6" id="KW-0547">Nucleotide-binding</keyword>
<dbReference type="PROSITE" id="PS50176">
    <property type="entry name" value="ARM_REPEAT"/>
    <property type="match status" value="1"/>
</dbReference>
<dbReference type="InterPro" id="IPR042197">
    <property type="entry name" value="Apaf_helical"/>
</dbReference>
<evidence type="ECO:0000256" key="3">
    <source>
        <dbReference type="ARBA" id="ARBA00022448"/>
    </source>
</evidence>
<evidence type="ECO:0000256" key="5">
    <source>
        <dbReference type="ARBA" id="ARBA00022737"/>
    </source>
</evidence>
<feature type="domain" description="Disease resistance R13L4/SHOC-2-like LRR" evidence="13">
    <location>
        <begin position="562"/>
        <end position="810"/>
    </location>
</feature>
<evidence type="ECO:0000256" key="1">
    <source>
        <dbReference type="ARBA" id="ARBA00008894"/>
    </source>
</evidence>
<dbReference type="InterPro" id="IPR016024">
    <property type="entry name" value="ARM-type_fold"/>
</dbReference>
<dbReference type="InterPro" id="IPR000225">
    <property type="entry name" value="Armadillo"/>
</dbReference>
<dbReference type="SMART" id="SM00185">
    <property type="entry name" value="ARM"/>
    <property type="match status" value="8"/>
</dbReference>
<evidence type="ECO:0000259" key="13">
    <source>
        <dbReference type="Pfam" id="PF23598"/>
    </source>
</evidence>
<dbReference type="InterPro" id="IPR011989">
    <property type="entry name" value="ARM-like"/>
</dbReference>
<dbReference type="Proteomes" id="UP000594638">
    <property type="component" value="Unassembled WGS sequence"/>
</dbReference>
<comment type="similarity">
    <text evidence="1">Belongs to the disease resistance NB-LRR family.</text>
</comment>
<dbReference type="Pfam" id="PF16186">
    <property type="entry name" value="Arm_3"/>
    <property type="match status" value="1"/>
</dbReference>
<evidence type="ECO:0000259" key="11">
    <source>
        <dbReference type="Pfam" id="PF00931"/>
    </source>
</evidence>
<keyword evidence="8" id="KW-0067">ATP-binding</keyword>
<accession>A0A8S0SPS7</accession>
<dbReference type="InterPro" id="IPR038005">
    <property type="entry name" value="RX-like_CC"/>
</dbReference>
<evidence type="ECO:0000256" key="8">
    <source>
        <dbReference type="ARBA" id="ARBA00022840"/>
    </source>
</evidence>
<comment type="caution">
    <text evidence="14">The sequence shown here is derived from an EMBL/GenBank/DDBJ whole genome shotgun (WGS) entry which is preliminary data.</text>
</comment>
<keyword evidence="7" id="KW-0611">Plant defense</keyword>